<dbReference type="AlphaFoldDB" id="A0A1T5AGC9"/>
<name>A0A1T5AGC9_9SPHI</name>
<dbReference type="EMBL" id="FUYS01000002">
    <property type="protein sequence ID" value="SKB33879.1"/>
    <property type="molecule type" value="Genomic_DNA"/>
</dbReference>
<feature type="signal peptide" evidence="1">
    <location>
        <begin position="1"/>
        <end position="21"/>
    </location>
</feature>
<gene>
    <name evidence="2" type="ORF">SAMN05660226_00713</name>
</gene>
<sequence>MCFSRYILFVFALLAARGLNAQSGTDLLIERLTELIAEELAEDFDFSELAERLEFYERHPIDLNHTDGRELRELQFVPQLFIDNVLEHRERSGKFIATLELQAIEGLDIDVLRMLLPYVTVDVSRSLSGVNARRLLNEGTHDLMVRYGRTVQQRQGYRITDTTRSRYLGSPNQLFARYRYHFGPDLQLALNMKKDAGEGFFSGAQRYGFDFYSGSIYVRNQGRLKDAVIGDYALQFGQGLAMWNGLGFGKGAMVQGMIKQATGLRPYTSSNEVLFLRGGAATVAFGRLLITPFFSQRSLDGSRTYTADGEPAVSAIGQTGLHRTPTEVANRGAVSQRVYGMNMQYEYRRFRLGAMAYRTHVDKPIQPQDVLRNQYAFRGRSLSNTSVYYNYSWRGVYLFGEAAHSLGSGFAFVNGLIASLHPHLSLALHYRNYQRDYHSFFNQGVAEGSSATNEQGFYSGLVYHPSRAVEWVLYADFFRFPWLRYRVDAPSQGVDVLSQLTYTWYKKANIAVRYRYRQRAENASLELPHNAIVDVLRQQVRIGGQYKLNDSWTTRARVELAHYAKEGEASELGWMVYHDLIFKPMSGRLSGNARIALFGTPGYNSRIYAFENDVLYAYSFPLYHNNGLRTYVNLRYRFGRKTDVWLRYATFIYRGIEEIGSGLDLIEGNQRSDVRIQVRWQF</sequence>
<proteinExistence type="predicted"/>
<accession>A0A1T5AGC9</accession>
<dbReference type="Proteomes" id="UP000190541">
    <property type="component" value="Unassembled WGS sequence"/>
</dbReference>
<evidence type="ECO:0008006" key="4">
    <source>
        <dbReference type="Google" id="ProtNLM"/>
    </source>
</evidence>
<feature type="chain" id="PRO_5012075040" description="Helix-hairpin-helix motif-containing protein" evidence="1">
    <location>
        <begin position="22"/>
        <end position="682"/>
    </location>
</feature>
<keyword evidence="1" id="KW-0732">Signal</keyword>
<evidence type="ECO:0000313" key="3">
    <source>
        <dbReference type="Proteomes" id="UP000190541"/>
    </source>
</evidence>
<protein>
    <recommendedName>
        <fullName evidence="4">Helix-hairpin-helix motif-containing protein</fullName>
    </recommendedName>
</protein>
<organism evidence="2 3">
    <name type="scientific">Parapedobacter luteus</name>
    <dbReference type="NCBI Taxonomy" id="623280"/>
    <lineage>
        <taxon>Bacteria</taxon>
        <taxon>Pseudomonadati</taxon>
        <taxon>Bacteroidota</taxon>
        <taxon>Sphingobacteriia</taxon>
        <taxon>Sphingobacteriales</taxon>
        <taxon>Sphingobacteriaceae</taxon>
        <taxon>Parapedobacter</taxon>
    </lineage>
</organism>
<evidence type="ECO:0000313" key="2">
    <source>
        <dbReference type="EMBL" id="SKB33879.1"/>
    </source>
</evidence>
<keyword evidence="3" id="KW-1185">Reference proteome</keyword>
<reference evidence="2 3" key="1">
    <citation type="submission" date="2017-02" db="EMBL/GenBank/DDBJ databases">
        <authorList>
            <person name="Peterson S.W."/>
        </authorList>
    </citation>
    <scope>NUCLEOTIDE SEQUENCE [LARGE SCALE GENOMIC DNA]</scope>
    <source>
        <strain evidence="2 3">DSM 22899</strain>
    </source>
</reference>
<evidence type="ECO:0000256" key="1">
    <source>
        <dbReference type="SAM" id="SignalP"/>
    </source>
</evidence>
<dbReference type="STRING" id="623280.SAMN05660226_00713"/>